<dbReference type="EMBL" id="KB321136">
    <property type="protein sequence ID" value="ELW47255.1"/>
    <property type="molecule type" value="Genomic_DNA"/>
</dbReference>
<dbReference type="Proteomes" id="UP000011518">
    <property type="component" value="Unassembled WGS sequence"/>
</dbReference>
<proteinExistence type="predicted"/>
<evidence type="ECO:0000313" key="3">
    <source>
        <dbReference type="Proteomes" id="UP000011518"/>
    </source>
</evidence>
<gene>
    <name evidence="2" type="ORF">TREES_T100015187</name>
</gene>
<feature type="region of interest" description="Disordered" evidence="1">
    <location>
        <begin position="146"/>
        <end position="174"/>
    </location>
</feature>
<keyword evidence="3" id="KW-1185">Reference proteome</keyword>
<feature type="compositionally biased region" description="Basic and acidic residues" evidence="1">
    <location>
        <begin position="152"/>
        <end position="167"/>
    </location>
</feature>
<organism evidence="2 3">
    <name type="scientific">Tupaia chinensis</name>
    <name type="common">Chinese tree shrew</name>
    <name type="synonym">Tupaia belangeri chinensis</name>
    <dbReference type="NCBI Taxonomy" id="246437"/>
    <lineage>
        <taxon>Eukaryota</taxon>
        <taxon>Metazoa</taxon>
        <taxon>Chordata</taxon>
        <taxon>Craniata</taxon>
        <taxon>Vertebrata</taxon>
        <taxon>Euteleostomi</taxon>
        <taxon>Mammalia</taxon>
        <taxon>Eutheria</taxon>
        <taxon>Euarchontoglires</taxon>
        <taxon>Scandentia</taxon>
        <taxon>Tupaiidae</taxon>
        <taxon>Tupaia</taxon>
    </lineage>
</organism>
<reference evidence="3" key="2">
    <citation type="journal article" date="2013" name="Nat. Commun.">
        <title>Genome of the Chinese tree shrew.</title>
        <authorList>
            <person name="Fan Y."/>
            <person name="Huang Z.Y."/>
            <person name="Cao C.C."/>
            <person name="Chen C.S."/>
            <person name="Chen Y.X."/>
            <person name="Fan D.D."/>
            <person name="He J."/>
            <person name="Hou H.L."/>
            <person name="Hu L."/>
            <person name="Hu X.T."/>
            <person name="Jiang X.T."/>
            <person name="Lai R."/>
            <person name="Lang Y.S."/>
            <person name="Liang B."/>
            <person name="Liao S.G."/>
            <person name="Mu D."/>
            <person name="Ma Y.Y."/>
            <person name="Niu Y.Y."/>
            <person name="Sun X.Q."/>
            <person name="Xia J.Q."/>
            <person name="Xiao J."/>
            <person name="Xiong Z.Q."/>
            <person name="Xu L."/>
            <person name="Yang L."/>
            <person name="Zhang Y."/>
            <person name="Zhao W."/>
            <person name="Zhao X.D."/>
            <person name="Zheng Y.T."/>
            <person name="Zhou J.M."/>
            <person name="Zhu Y.B."/>
            <person name="Zhang G.J."/>
            <person name="Wang J."/>
            <person name="Yao Y.G."/>
        </authorList>
    </citation>
    <scope>NUCLEOTIDE SEQUENCE [LARGE SCALE GENOMIC DNA]</scope>
</reference>
<evidence type="ECO:0000256" key="1">
    <source>
        <dbReference type="SAM" id="MobiDB-lite"/>
    </source>
</evidence>
<feature type="region of interest" description="Disordered" evidence="1">
    <location>
        <begin position="1"/>
        <end position="51"/>
    </location>
</feature>
<evidence type="ECO:0000313" key="2">
    <source>
        <dbReference type="EMBL" id="ELW47255.1"/>
    </source>
</evidence>
<feature type="compositionally biased region" description="Basic and acidic residues" evidence="1">
    <location>
        <begin position="1"/>
        <end position="10"/>
    </location>
</feature>
<protein>
    <submittedName>
        <fullName evidence="2">Uncharacterized protein</fullName>
    </submittedName>
</protein>
<sequence length="174" mass="18916">MPQARGEGRTRKDRKKEKTARPNVHDPPLNPKVKSRKTQPPKESGKSGPPLLQLPLKFAVAAFNPRPPVIGQLLRGKKSTPWQPDKPIKSPAGVTAATLQAGVGWAEEQSGHRAQVHSCEWTAAAGLHVVAYTDVHHPVHTPALGTLLDPTGKGERGRGEMRIGLEKLRKRVSN</sequence>
<feature type="region of interest" description="Disordered" evidence="1">
    <location>
        <begin position="72"/>
        <end position="91"/>
    </location>
</feature>
<accession>L9J9I4</accession>
<dbReference type="AlphaFoldDB" id="L9J9I4"/>
<reference evidence="3" key="1">
    <citation type="submission" date="2012-07" db="EMBL/GenBank/DDBJ databases">
        <title>Genome of the Chinese tree shrew, a rising model animal genetically related to primates.</title>
        <authorList>
            <person name="Zhang G."/>
            <person name="Fan Y."/>
            <person name="Yao Y."/>
            <person name="Huang Z."/>
        </authorList>
    </citation>
    <scope>NUCLEOTIDE SEQUENCE [LARGE SCALE GENOMIC DNA]</scope>
</reference>
<name>L9J9I4_TUPCH</name>
<dbReference type="InParanoid" id="L9J9I4"/>